<dbReference type="PRINTS" id="PR01951">
    <property type="entry name" value="LANCEUKARYTE"/>
</dbReference>
<evidence type="ECO:0000256" key="2">
    <source>
        <dbReference type="PIRSR" id="PIRSR607822-1"/>
    </source>
</evidence>
<evidence type="ECO:0000313" key="4">
    <source>
        <dbReference type="Proteomes" id="UP000323000"/>
    </source>
</evidence>
<dbReference type="Pfam" id="PF05147">
    <property type="entry name" value="LANC_like"/>
    <property type="match status" value="1"/>
</dbReference>
<feature type="binding site" evidence="2">
    <location>
        <position position="374"/>
    </location>
    <ligand>
        <name>Zn(2+)</name>
        <dbReference type="ChEBI" id="CHEBI:29105"/>
    </ligand>
</feature>
<dbReference type="AlphaFoldDB" id="A0A5C7IDU0"/>
<comment type="caution">
    <text evidence="3">The sequence shown here is derived from an EMBL/GenBank/DDBJ whole genome shotgun (WGS) entry which is preliminary data.</text>
</comment>
<organism evidence="3 4">
    <name type="scientific">Acer yangbiense</name>
    <dbReference type="NCBI Taxonomy" id="1000413"/>
    <lineage>
        <taxon>Eukaryota</taxon>
        <taxon>Viridiplantae</taxon>
        <taxon>Streptophyta</taxon>
        <taxon>Embryophyta</taxon>
        <taxon>Tracheophyta</taxon>
        <taxon>Spermatophyta</taxon>
        <taxon>Magnoliopsida</taxon>
        <taxon>eudicotyledons</taxon>
        <taxon>Gunneridae</taxon>
        <taxon>Pentapetalae</taxon>
        <taxon>rosids</taxon>
        <taxon>malvids</taxon>
        <taxon>Sapindales</taxon>
        <taxon>Sapindaceae</taxon>
        <taxon>Hippocastanoideae</taxon>
        <taxon>Acereae</taxon>
        <taxon>Acer</taxon>
    </lineage>
</organism>
<dbReference type="GO" id="GO:0046872">
    <property type="term" value="F:metal ion binding"/>
    <property type="evidence" value="ECO:0007669"/>
    <property type="project" value="UniProtKB-KW"/>
</dbReference>
<keyword evidence="4" id="KW-1185">Reference proteome</keyword>
<dbReference type="CDD" id="cd04794">
    <property type="entry name" value="euk_LANCL"/>
    <property type="match status" value="1"/>
</dbReference>
<dbReference type="Proteomes" id="UP000323000">
    <property type="component" value="Chromosome 3"/>
</dbReference>
<dbReference type="GO" id="GO:0031179">
    <property type="term" value="P:peptide modification"/>
    <property type="evidence" value="ECO:0007669"/>
    <property type="project" value="InterPro"/>
</dbReference>
<dbReference type="PANTHER" id="PTHR12736">
    <property type="entry name" value="LANC-LIKE PROTEIN"/>
    <property type="match status" value="1"/>
</dbReference>
<evidence type="ECO:0000256" key="1">
    <source>
        <dbReference type="ARBA" id="ARBA00007179"/>
    </source>
</evidence>
<dbReference type="Gene3D" id="1.50.10.10">
    <property type="match status" value="1"/>
</dbReference>
<dbReference type="GO" id="GO:0005975">
    <property type="term" value="P:carbohydrate metabolic process"/>
    <property type="evidence" value="ECO:0007669"/>
    <property type="project" value="InterPro"/>
</dbReference>
<dbReference type="SUPFAM" id="SSF158745">
    <property type="entry name" value="LanC-like"/>
    <property type="match status" value="1"/>
</dbReference>
<dbReference type="EMBL" id="VAHF01000003">
    <property type="protein sequence ID" value="TXG67062.1"/>
    <property type="molecule type" value="Genomic_DNA"/>
</dbReference>
<gene>
    <name evidence="3" type="ORF">EZV62_008337</name>
</gene>
<accession>A0A5C7IDU0</accession>
<keyword evidence="2" id="KW-0479">Metal-binding</keyword>
<dbReference type="InterPro" id="IPR012341">
    <property type="entry name" value="6hp_glycosidase-like_sf"/>
</dbReference>
<feature type="binding site" evidence="2">
    <location>
        <position position="373"/>
    </location>
    <ligand>
        <name>Zn(2+)</name>
        <dbReference type="ChEBI" id="CHEBI:29105"/>
    </ligand>
</feature>
<dbReference type="OrthoDB" id="10257263at2759"/>
<dbReference type="InterPro" id="IPR020464">
    <property type="entry name" value="LanC-like_prot_euk"/>
</dbReference>
<dbReference type="PANTHER" id="PTHR12736:SF7">
    <property type="entry name" value="LANC-LIKE PROTEIN 3"/>
    <property type="match status" value="1"/>
</dbReference>
<feature type="binding site" evidence="2">
    <location>
        <position position="294"/>
    </location>
    <ligand>
        <name>Zn(2+)</name>
        <dbReference type="ChEBI" id="CHEBI:29105"/>
    </ligand>
</feature>
<protein>
    <recommendedName>
        <fullName evidence="5">LanC-like protein GCR2</fullName>
    </recommendedName>
</protein>
<name>A0A5C7IDU0_9ROSI</name>
<dbReference type="GO" id="GO:0005886">
    <property type="term" value="C:plasma membrane"/>
    <property type="evidence" value="ECO:0007669"/>
    <property type="project" value="TreeGrafter"/>
</dbReference>
<evidence type="ECO:0000313" key="3">
    <source>
        <dbReference type="EMBL" id="TXG67062.1"/>
    </source>
</evidence>
<dbReference type="SMART" id="SM01260">
    <property type="entry name" value="LANC_like"/>
    <property type="match status" value="1"/>
</dbReference>
<keyword evidence="2" id="KW-0862">Zinc</keyword>
<evidence type="ECO:0008006" key="5">
    <source>
        <dbReference type="Google" id="ProtNLM"/>
    </source>
</evidence>
<sequence>MADRFFPNEMLDFVPETSTTTTKDSLTNLLCVPYKTLSDTLKNSAFAIQQTVVNETWGLSGKLVQDYSLYTGALGTAYLVFKAYQFTQNETHLKLCSHIVKACDSASTDSGYSLSLSLSNNCFTLVYICVTFICGRAGVCALGAVLAKRAGGERLLNHYLTQFKEIKLASDLPNELLYGRVGFLWACAFLNKHIGKDTISTTRMRAVVDEIIKAGRRLANKGRCPLKYEWHGKKYWGAAHGLAGIMHVLMDMELKPNEVEDVKGTLRYMIKNRFPGGNYPSSEGSESDRLVHWCHGAPGITLTLVKAAQVIFMRPKHFQYQLCKGLQWADIFTHLPNIYSNCQVFGDEEFLQAAVDSGEVVWKRGLLKRVGICHGISGNTYVFLTLYRLTGKAEYLYKAKAFACFLLDRAQKLISEGKMHGGDRPYYLFEGIGGMAYLFLDMIEPSEAKFPAYEL</sequence>
<proteinExistence type="inferred from homology"/>
<reference evidence="4" key="1">
    <citation type="journal article" date="2019" name="Gigascience">
        <title>De novo genome assembly of the endangered Acer yangbiense, a plant species with extremely small populations endemic to Yunnan Province, China.</title>
        <authorList>
            <person name="Yang J."/>
            <person name="Wariss H.M."/>
            <person name="Tao L."/>
            <person name="Zhang R."/>
            <person name="Yun Q."/>
            <person name="Hollingsworth P."/>
            <person name="Dao Z."/>
            <person name="Luo G."/>
            <person name="Guo H."/>
            <person name="Ma Y."/>
            <person name="Sun W."/>
        </authorList>
    </citation>
    <scope>NUCLEOTIDE SEQUENCE [LARGE SCALE GENOMIC DNA]</scope>
    <source>
        <strain evidence="4">cv. Malutang</strain>
    </source>
</reference>
<dbReference type="PRINTS" id="PR01950">
    <property type="entry name" value="LANCSUPER"/>
</dbReference>
<comment type="similarity">
    <text evidence="1">Belongs to the LanC-like protein family.</text>
</comment>
<dbReference type="InterPro" id="IPR007822">
    <property type="entry name" value="LANC-like"/>
</dbReference>